<name>A0A423WN60_9PEZI</name>
<keyword evidence="3" id="KW-1185">Reference proteome</keyword>
<gene>
    <name evidence="2" type="ORF">VMCG_04742</name>
</gene>
<dbReference type="EMBL" id="LKEA01000013">
    <property type="protein sequence ID" value="ROW04888.1"/>
    <property type="molecule type" value="Genomic_DNA"/>
</dbReference>
<evidence type="ECO:0000313" key="3">
    <source>
        <dbReference type="Proteomes" id="UP000283895"/>
    </source>
</evidence>
<dbReference type="PANTHER" id="PTHR40616">
    <property type="entry name" value="LINALOOL DEHYDRATASE_ISOMERASE DOMAIN-CONTAINING PROTEIN"/>
    <property type="match status" value="1"/>
</dbReference>
<evidence type="ECO:0000256" key="1">
    <source>
        <dbReference type="SAM" id="SignalP"/>
    </source>
</evidence>
<feature type="chain" id="PRO_5019011993" description="Linalool dehydratase/isomerase domain-containing protein" evidence="1">
    <location>
        <begin position="20"/>
        <end position="551"/>
    </location>
</feature>
<protein>
    <recommendedName>
        <fullName evidence="4">Linalool dehydratase/isomerase domain-containing protein</fullName>
    </recommendedName>
</protein>
<evidence type="ECO:0008006" key="4">
    <source>
        <dbReference type="Google" id="ProtNLM"/>
    </source>
</evidence>
<keyword evidence="1" id="KW-0732">Signal</keyword>
<reference evidence="2 3" key="1">
    <citation type="submission" date="2015-09" db="EMBL/GenBank/DDBJ databases">
        <title>Host preference determinants of Valsa canker pathogens revealed by comparative genomics.</title>
        <authorList>
            <person name="Yin Z."/>
            <person name="Huang L."/>
        </authorList>
    </citation>
    <scope>NUCLEOTIDE SEQUENCE [LARGE SCALE GENOMIC DNA]</scope>
    <source>
        <strain evidence="2 3">03-1</strain>
    </source>
</reference>
<organism evidence="2 3">
    <name type="scientific">Cytospora schulzeri</name>
    <dbReference type="NCBI Taxonomy" id="448051"/>
    <lineage>
        <taxon>Eukaryota</taxon>
        <taxon>Fungi</taxon>
        <taxon>Dikarya</taxon>
        <taxon>Ascomycota</taxon>
        <taxon>Pezizomycotina</taxon>
        <taxon>Sordariomycetes</taxon>
        <taxon>Sordariomycetidae</taxon>
        <taxon>Diaporthales</taxon>
        <taxon>Cytosporaceae</taxon>
        <taxon>Cytospora</taxon>
    </lineage>
</organism>
<comment type="caution">
    <text evidence="2">The sequence shown here is derived from an EMBL/GenBank/DDBJ whole genome shotgun (WGS) entry which is preliminary data.</text>
</comment>
<dbReference type="Proteomes" id="UP000283895">
    <property type="component" value="Unassembled WGS sequence"/>
</dbReference>
<feature type="signal peptide" evidence="1">
    <location>
        <begin position="1"/>
        <end position="19"/>
    </location>
</feature>
<dbReference type="OrthoDB" id="2580323at2759"/>
<proteinExistence type="predicted"/>
<sequence length="551" mass="61059">MVLLSHLVAGTLAVGGVFAFTGNTTGYINDMFDTSMSFLDQIYDPTAGYLWYFYYPLAAGKHETRSTVWYAAGLLRRNLGEDVDNAVRIIKSVIGDQKNNASDQWFGDYTKYPEEPTVGTAWYPEEIYNSWDPNWRGFIGTALIVIYEEYGHLLPSPVKSLIVESLRNETIGDSYRVGGLDGDNLYPAYSNPSLMRAVATGWTGLKLNDSNMTSAGEAYAQEVLDLFDLNGTLSEFNSGTYCGVSLYALTLWAKYMPRSSVMGANGARMIKEIWTSVGEMYNANLRNIAGPWDRTYGFDMNLYIGIMNAYVWSLVGADRAPGINTVSHGSTPAWATTHADDFQIAPVLAAILPYHHTLVPEEVVEKLTAFPGEHKYTTAAYAPPYDLARRNVTTWLSENLTIGAESFDQSVVGGFSINQQQWAPAVAQWLRSDGTIGWFSYWATEETMQVEVSPYRLSLTYPKGNQSSLFTFIVASNPLGQKRDVLDWDDVMGLNAKVSGTVDPEHQVAFCGLLGGACDIDHDWEFWNFTYVMPAGSTETPSIVLELDLAC</sequence>
<evidence type="ECO:0000313" key="2">
    <source>
        <dbReference type="EMBL" id="ROW04888.1"/>
    </source>
</evidence>
<dbReference type="AlphaFoldDB" id="A0A423WN60"/>
<accession>A0A423WN60</accession>
<dbReference type="STRING" id="356882.A0A423WN60"/>
<dbReference type="PANTHER" id="PTHR40616:SF1">
    <property type="entry name" value="LINALOOL DEHYDRATASE_ISOMERASE DOMAIN-CONTAINING PROTEIN"/>
    <property type="match status" value="1"/>
</dbReference>